<dbReference type="PANTHER" id="PTHR36223:SF1">
    <property type="entry name" value="TRANSCRIPTION ELONGATION FACTOR EAF N-TERMINAL DOMAIN-CONTAINING PROTEIN"/>
    <property type="match status" value="1"/>
</dbReference>
<dbReference type="EMBL" id="MU251428">
    <property type="protein sequence ID" value="KAG9235596.1"/>
    <property type="molecule type" value="Genomic_DNA"/>
</dbReference>
<dbReference type="Proteomes" id="UP000824998">
    <property type="component" value="Unassembled WGS sequence"/>
</dbReference>
<evidence type="ECO:0000259" key="2">
    <source>
        <dbReference type="Pfam" id="PF25534"/>
    </source>
</evidence>
<protein>
    <recommendedName>
        <fullName evidence="2">DUF7918 domain-containing protein</fullName>
    </recommendedName>
</protein>
<reference evidence="3" key="1">
    <citation type="journal article" date="2021" name="IMA Fungus">
        <title>Genomic characterization of three marine fungi, including Emericellopsis atlantica sp. nov. with signatures of a generalist lifestyle and marine biomass degradation.</title>
        <authorList>
            <person name="Hagestad O.C."/>
            <person name="Hou L."/>
            <person name="Andersen J.H."/>
            <person name="Hansen E.H."/>
            <person name="Altermark B."/>
            <person name="Li C."/>
            <person name="Kuhnert E."/>
            <person name="Cox R.J."/>
            <person name="Crous P.W."/>
            <person name="Spatafora J.W."/>
            <person name="Lail K."/>
            <person name="Amirebrahimi M."/>
            <person name="Lipzen A."/>
            <person name="Pangilinan J."/>
            <person name="Andreopoulos W."/>
            <person name="Hayes R.D."/>
            <person name="Ng V."/>
            <person name="Grigoriev I.V."/>
            <person name="Jackson S.A."/>
            <person name="Sutton T.D.S."/>
            <person name="Dobson A.D.W."/>
            <person name="Rama T."/>
        </authorList>
    </citation>
    <scope>NUCLEOTIDE SEQUENCE</scope>
    <source>
        <strain evidence="3">TRa018bII</strain>
    </source>
</reference>
<organism evidence="3 4">
    <name type="scientific">Amylocarpus encephaloides</name>
    <dbReference type="NCBI Taxonomy" id="45428"/>
    <lineage>
        <taxon>Eukaryota</taxon>
        <taxon>Fungi</taxon>
        <taxon>Dikarya</taxon>
        <taxon>Ascomycota</taxon>
        <taxon>Pezizomycotina</taxon>
        <taxon>Leotiomycetes</taxon>
        <taxon>Helotiales</taxon>
        <taxon>Helotiales incertae sedis</taxon>
        <taxon>Amylocarpus</taxon>
    </lineage>
</organism>
<dbReference type="InterPro" id="IPR057678">
    <property type="entry name" value="DUF7918"/>
</dbReference>
<gene>
    <name evidence="3" type="ORF">BJ875DRAFT_266867</name>
</gene>
<comment type="caution">
    <text evidence="3">The sequence shown here is derived from an EMBL/GenBank/DDBJ whole genome shotgun (WGS) entry which is preliminary data.</text>
</comment>
<evidence type="ECO:0000313" key="4">
    <source>
        <dbReference type="Proteomes" id="UP000824998"/>
    </source>
</evidence>
<dbReference type="AlphaFoldDB" id="A0A9P7YL45"/>
<sequence>MAILAGIPGIEVTIQSEGHTLQEYPDEDGFHHRKLSAPEDCISTSYIQCTSDATFEIRYDVTPEFQYTSLHSTLIFEADVDGKGIGLMYDQRGDWHAIMSNAFVRQSSTQVSKYKLKFGSITKVDDADSSRVKDDVELAYGLGEILVHVHRVNKGSPRVAFVNKPLEAVPEISEKALKGRTVSHGVVYGREERVHKPLGPEILYPLGPNNPLGIFRFKYRSREALQQEMIIPRSPAPDIIPLANAFNPGESRAARLARLKQEIEHIKEESAPESSSARGQKRLAVDDDDVQIVNVRPLKTSRRQPEELVIDLTDD</sequence>
<feature type="region of interest" description="Disordered" evidence="1">
    <location>
        <begin position="266"/>
        <end position="288"/>
    </location>
</feature>
<evidence type="ECO:0000313" key="3">
    <source>
        <dbReference type="EMBL" id="KAG9235596.1"/>
    </source>
</evidence>
<dbReference type="PANTHER" id="PTHR36223">
    <property type="entry name" value="BETA-LACTAMASE-TYPE TRANSPEPTIDASE FOLD DOMAIN CONTAINING PROTEIN"/>
    <property type="match status" value="1"/>
</dbReference>
<feature type="domain" description="DUF7918" evidence="2">
    <location>
        <begin position="9"/>
        <end position="234"/>
    </location>
</feature>
<keyword evidence="4" id="KW-1185">Reference proteome</keyword>
<name>A0A9P7YL45_9HELO</name>
<accession>A0A9P7YL45</accession>
<evidence type="ECO:0000256" key="1">
    <source>
        <dbReference type="SAM" id="MobiDB-lite"/>
    </source>
</evidence>
<dbReference type="OrthoDB" id="3364132at2759"/>
<dbReference type="Pfam" id="PF25534">
    <property type="entry name" value="DUF7918"/>
    <property type="match status" value="1"/>
</dbReference>
<feature type="region of interest" description="Disordered" evidence="1">
    <location>
        <begin position="296"/>
        <end position="315"/>
    </location>
</feature>
<proteinExistence type="predicted"/>